<dbReference type="Proteomes" id="UP000701801">
    <property type="component" value="Unassembled WGS sequence"/>
</dbReference>
<dbReference type="OrthoDB" id="9984533at2759"/>
<protein>
    <submittedName>
        <fullName evidence="1">Uncharacterized protein</fullName>
    </submittedName>
</protein>
<name>A0A9N9LM36_9HELO</name>
<accession>A0A9N9LM36</accession>
<dbReference type="AlphaFoldDB" id="A0A9N9LM36"/>
<evidence type="ECO:0000313" key="2">
    <source>
        <dbReference type="Proteomes" id="UP000701801"/>
    </source>
</evidence>
<evidence type="ECO:0000313" key="1">
    <source>
        <dbReference type="EMBL" id="CAG8974001.1"/>
    </source>
</evidence>
<dbReference type="EMBL" id="CAJVRM010000087">
    <property type="protein sequence ID" value="CAG8974001.1"/>
    <property type="molecule type" value="Genomic_DNA"/>
</dbReference>
<reference evidence="1" key="1">
    <citation type="submission" date="2021-07" db="EMBL/GenBank/DDBJ databases">
        <authorList>
            <person name="Durling M."/>
        </authorList>
    </citation>
    <scope>NUCLEOTIDE SEQUENCE</scope>
</reference>
<gene>
    <name evidence="1" type="ORF">HYALB_00008550</name>
</gene>
<comment type="caution">
    <text evidence="1">The sequence shown here is derived from an EMBL/GenBank/DDBJ whole genome shotgun (WGS) entry which is preliminary data.</text>
</comment>
<sequence>MAAQAQRQSRDRDVCCAIFAGPLRSIERWVDIGLLRQRNTMPFDNSQDRSQHKWKSAFEETCTIYDPSLVSESSAQWTSELHVISIGLTITEGYLSGTGFIKPNGNACFHRNLKDPPSAPMLEAPCYVDPRALRNSLPVFPVHMCCLEIFMLVIDELAGLDSLNWLSLYGAMKHLVEPVERQIAVEIWEEYFVAFPFSISPNKDLFCALLGPQFGFPAITHDFRPHIRKDYVFWGNIIQREMPWFYELHGFIQEGLTKGRDVKGMLRWADRVTTPKFELKHWMLGLANRRRIWAACEDLATHYISRLPPSGV</sequence>
<organism evidence="1 2">
    <name type="scientific">Hymenoscyphus albidus</name>
    <dbReference type="NCBI Taxonomy" id="595503"/>
    <lineage>
        <taxon>Eukaryota</taxon>
        <taxon>Fungi</taxon>
        <taxon>Dikarya</taxon>
        <taxon>Ascomycota</taxon>
        <taxon>Pezizomycotina</taxon>
        <taxon>Leotiomycetes</taxon>
        <taxon>Helotiales</taxon>
        <taxon>Helotiaceae</taxon>
        <taxon>Hymenoscyphus</taxon>
    </lineage>
</organism>
<proteinExistence type="predicted"/>
<keyword evidence="2" id="KW-1185">Reference proteome</keyword>